<comment type="caution">
    <text evidence="1">The sequence shown here is derived from an EMBL/GenBank/DDBJ whole genome shotgun (WGS) entry which is preliminary data.</text>
</comment>
<dbReference type="Proteomes" id="UP000269669">
    <property type="component" value="Unassembled WGS sequence"/>
</dbReference>
<organism evidence="1 2">
    <name type="scientific">Edaphobacter aggregans</name>
    <dbReference type="NCBI Taxonomy" id="570835"/>
    <lineage>
        <taxon>Bacteria</taxon>
        <taxon>Pseudomonadati</taxon>
        <taxon>Acidobacteriota</taxon>
        <taxon>Terriglobia</taxon>
        <taxon>Terriglobales</taxon>
        <taxon>Acidobacteriaceae</taxon>
        <taxon>Edaphobacter</taxon>
    </lineage>
</organism>
<dbReference type="AlphaFoldDB" id="A0A428ME95"/>
<keyword evidence="2" id="KW-1185">Reference proteome</keyword>
<gene>
    <name evidence="1" type="ORF">EDE15_0679</name>
</gene>
<reference evidence="1 2" key="1">
    <citation type="submission" date="2018-12" db="EMBL/GenBank/DDBJ databases">
        <title>Sequencing of bacterial isolates from soil warming experiment in Harvard Forest, Massachusetts, USA.</title>
        <authorList>
            <person name="Deangelis K."/>
        </authorList>
    </citation>
    <scope>NUCLEOTIDE SEQUENCE [LARGE SCALE GENOMIC DNA]</scope>
    <source>
        <strain evidence="1 2">EB153</strain>
    </source>
</reference>
<sequence>MDDARQSLLKTIERLGREIVTCQNSMDAGRPCLGTSADHREWLHKLQTELFEAEAELAKLER</sequence>
<protein>
    <submittedName>
        <fullName evidence="1">Uncharacterized protein</fullName>
    </submittedName>
</protein>
<dbReference type="EMBL" id="RSDW01000001">
    <property type="protein sequence ID" value="RSL15198.1"/>
    <property type="molecule type" value="Genomic_DNA"/>
</dbReference>
<evidence type="ECO:0000313" key="1">
    <source>
        <dbReference type="EMBL" id="RSL15198.1"/>
    </source>
</evidence>
<name>A0A428ME95_9BACT</name>
<accession>A0A428ME95</accession>
<proteinExistence type="predicted"/>
<evidence type="ECO:0000313" key="2">
    <source>
        <dbReference type="Proteomes" id="UP000269669"/>
    </source>
</evidence>